<evidence type="ECO:0000259" key="10">
    <source>
        <dbReference type="PROSITE" id="PS50110"/>
    </source>
</evidence>
<dbReference type="SMART" id="SM00448">
    <property type="entry name" value="REC"/>
    <property type="match status" value="1"/>
</dbReference>
<dbReference type="InterPro" id="IPR011006">
    <property type="entry name" value="CheY-like_superfamily"/>
</dbReference>
<dbReference type="SMART" id="SM00862">
    <property type="entry name" value="Trans_reg_C"/>
    <property type="match status" value="1"/>
</dbReference>
<evidence type="ECO:0000256" key="9">
    <source>
        <dbReference type="PROSITE-ProRule" id="PRU01091"/>
    </source>
</evidence>
<comment type="subcellular location">
    <subcellularLocation>
        <location evidence="1">Cytoplasm</location>
    </subcellularLocation>
</comment>
<evidence type="ECO:0000256" key="2">
    <source>
        <dbReference type="ARBA" id="ARBA00022490"/>
    </source>
</evidence>
<feature type="domain" description="Response regulatory" evidence="10">
    <location>
        <begin position="5"/>
        <end position="118"/>
    </location>
</feature>
<evidence type="ECO:0000313" key="12">
    <source>
        <dbReference type="EMBL" id="SEA72806.1"/>
    </source>
</evidence>
<dbReference type="Pfam" id="PF00486">
    <property type="entry name" value="Trans_reg_C"/>
    <property type="match status" value="1"/>
</dbReference>
<dbReference type="GO" id="GO:0006355">
    <property type="term" value="P:regulation of DNA-templated transcription"/>
    <property type="evidence" value="ECO:0007669"/>
    <property type="project" value="InterPro"/>
</dbReference>
<dbReference type="Gene3D" id="3.40.50.2300">
    <property type="match status" value="1"/>
</dbReference>
<evidence type="ECO:0000256" key="1">
    <source>
        <dbReference type="ARBA" id="ARBA00004496"/>
    </source>
</evidence>
<dbReference type="PROSITE" id="PS50110">
    <property type="entry name" value="RESPONSE_REGULATORY"/>
    <property type="match status" value="1"/>
</dbReference>
<keyword evidence="7" id="KW-0804">Transcription</keyword>
<evidence type="ECO:0000256" key="4">
    <source>
        <dbReference type="ARBA" id="ARBA00023012"/>
    </source>
</evidence>
<dbReference type="PANTHER" id="PTHR48111">
    <property type="entry name" value="REGULATOR OF RPOS"/>
    <property type="match status" value="1"/>
</dbReference>
<organism evidence="12 13">
    <name type="scientific">Marinobacterium iners DSM 11526</name>
    <dbReference type="NCBI Taxonomy" id="1122198"/>
    <lineage>
        <taxon>Bacteria</taxon>
        <taxon>Pseudomonadati</taxon>
        <taxon>Pseudomonadota</taxon>
        <taxon>Gammaproteobacteria</taxon>
        <taxon>Oceanospirillales</taxon>
        <taxon>Oceanospirillaceae</taxon>
        <taxon>Marinobacterium</taxon>
    </lineage>
</organism>
<dbReference type="GO" id="GO:0005829">
    <property type="term" value="C:cytosol"/>
    <property type="evidence" value="ECO:0007669"/>
    <property type="project" value="TreeGrafter"/>
</dbReference>
<dbReference type="STRING" id="1122198.SAMN02745729_106128"/>
<feature type="modified residue" description="4-aspartylphosphate" evidence="8">
    <location>
        <position position="54"/>
    </location>
</feature>
<dbReference type="EMBL" id="FNRJ01000006">
    <property type="protein sequence ID" value="SEA72806.1"/>
    <property type="molecule type" value="Genomic_DNA"/>
</dbReference>
<dbReference type="CDD" id="cd17623">
    <property type="entry name" value="REC_OmpR_CpxR"/>
    <property type="match status" value="1"/>
</dbReference>
<reference evidence="13" key="1">
    <citation type="submission" date="2016-10" db="EMBL/GenBank/DDBJ databases">
        <authorList>
            <person name="Varghese N."/>
            <person name="Submissions S."/>
        </authorList>
    </citation>
    <scope>NUCLEOTIDE SEQUENCE [LARGE SCALE GENOMIC DNA]</scope>
    <source>
        <strain evidence="13">DSM 11526</strain>
    </source>
</reference>
<proteinExistence type="predicted"/>
<evidence type="ECO:0000256" key="7">
    <source>
        <dbReference type="ARBA" id="ARBA00023163"/>
    </source>
</evidence>
<name>A0A1H4DJT0_9GAMM</name>
<accession>A0A1H4DJT0</accession>
<dbReference type="InterPro" id="IPR058124">
    <property type="entry name" value="CpxR-like_REC"/>
</dbReference>
<feature type="domain" description="OmpR/PhoB-type" evidence="11">
    <location>
        <begin position="132"/>
        <end position="232"/>
    </location>
</feature>
<dbReference type="Pfam" id="PF00072">
    <property type="entry name" value="Response_reg"/>
    <property type="match status" value="1"/>
</dbReference>
<dbReference type="GO" id="GO:0032993">
    <property type="term" value="C:protein-DNA complex"/>
    <property type="evidence" value="ECO:0007669"/>
    <property type="project" value="TreeGrafter"/>
</dbReference>
<evidence type="ECO:0000313" key="13">
    <source>
        <dbReference type="Proteomes" id="UP000242469"/>
    </source>
</evidence>
<feature type="DNA-binding region" description="OmpR/PhoB-type" evidence="9">
    <location>
        <begin position="132"/>
        <end position="232"/>
    </location>
</feature>
<dbReference type="CDD" id="cd00383">
    <property type="entry name" value="trans_reg_C"/>
    <property type="match status" value="1"/>
</dbReference>
<dbReference type="AlphaFoldDB" id="A0A1H4DJT0"/>
<dbReference type="InterPro" id="IPR036388">
    <property type="entry name" value="WH-like_DNA-bd_sf"/>
</dbReference>
<evidence type="ECO:0000256" key="3">
    <source>
        <dbReference type="ARBA" id="ARBA00022553"/>
    </source>
</evidence>
<sequence>MQSKQILLVDDDVELCELLADYLRHEGFELESVNDAEAALARLAQGVPDLMVLDIMMPGQSGLELLQQMRPRFKLPVIMLTGRGDDIDRIVGLEMGADDYLAKPCNPRELLARIRAVLRRSQGSTATGSMPQHVLSMQGICLDPGLREVKVNDEALELTSTEFNLLALLMQNAGQVLGKELLTERVLHRKLTAYDRAMDVHVSRVRQKLATGFGEECDLIKTVRGQGYQFVREEL</sequence>
<keyword evidence="6 9" id="KW-0238">DNA-binding</keyword>
<dbReference type="PANTHER" id="PTHR48111:SF39">
    <property type="entry name" value="TRANSCRIPTIONAL REGULATORY PROTEIN CPXR"/>
    <property type="match status" value="1"/>
</dbReference>
<keyword evidence="5" id="KW-0805">Transcription regulation</keyword>
<dbReference type="GO" id="GO:0000976">
    <property type="term" value="F:transcription cis-regulatory region binding"/>
    <property type="evidence" value="ECO:0007669"/>
    <property type="project" value="TreeGrafter"/>
</dbReference>
<evidence type="ECO:0000259" key="11">
    <source>
        <dbReference type="PROSITE" id="PS51755"/>
    </source>
</evidence>
<evidence type="ECO:0000256" key="5">
    <source>
        <dbReference type="ARBA" id="ARBA00023015"/>
    </source>
</evidence>
<dbReference type="GO" id="GO:0000156">
    <property type="term" value="F:phosphorelay response regulator activity"/>
    <property type="evidence" value="ECO:0007669"/>
    <property type="project" value="TreeGrafter"/>
</dbReference>
<dbReference type="InterPro" id="IPR001867">
    <property type="entry name" value="OmpR/PhoB-type_DNA-bd"/>
</dbReference>
<dbReference type="InterPro" id="IPR016032">
    <property type="entry name" value="Sig_transdc_resp-reg_C-effctor"/>
</dbReference>
<dbReference type="Proteomes" id="UP000242469">
    <property type="component" value="Unassembled WGS sequence"/>
</dbReference>
<dbReference type="SUPFAM" id="SSF46894">
    <property type="entry name" value="C-terminal effector domain of the bipartite response regulators"/>
    <property type="match status" value="1"/>
</dbReference>
<evidence type="ECO:0000256" key="8">
    <source>
        <dbReference type="PROSITE-ProRule" id="PRU00169"/>
    </source>
</evidence>
<dbReference type="Gene3D" id="6.10.250.690">
    <property type="match status" value="1"/>
</dbReference>
<keyword evidence="3 8" id="KW-0597">Phosphoprotein</keyword>
<gene>
    <name evidence="12" type="ORF">SAMN02745729_106128</name>
</gene>
<keyword evidence="2" id="KW-0963">Cytoplasm</keyword>
<keyword evidence="13" id="KW-1185">Reference proteome</keyword>
<dbReference type="PROSITE" id="PS51755">
    <property type="entry name" value="OMPR_PHOB"/>
    <property type="match status" value="1"/>
</dbReference>
<dbReference type="Gene3D" id="1.10.10.10">
    <property type="entry name" value="Winged helix-like DNA-binding domain superfamily/Winged helix DNA-binding domain"/>
    <property type="match status" value="1"/>
</dbReference>
<dbReference type="InterPro" id="IPR001789">
    <property type="entry name" value="Sig_transdc_resp-reg_receiver"/>
</dbReference>
<protein>
    <submittedName>
        <fullName evidence="12">Two component transcriptional regulator, winged helix family</fullName>
    </submittedName>
</protein>
<dbReference type="SUPFAM" id="SSF52172">
    <property type="entry name" value="CheY-like"/>
    <property type="match status" value="1"/>
</dbReference>
<keyword evidence="4" id="KW-0902">Two-component regulatory system</keyword>
<dbReference type="InterPro" id="IPR039420">
    <property type="entry name" value="WalR-like"/>
</dbReference>
<dbReference type="FunFam" id="3.40.50.2300:FF:000001">
    <property type="entry name" value="DNA-binding response regulator PhoB"/>
    <property type="match status" value="1"/>
</dbReference>
<evidence type="ECO:0000256" key="6">
    <source>
        <dbReference type="ARBA" id="ARBA00023125"/>
    </source>
</evidence>